<gene>
    <name evidence="3" type="ORF">EDS130_LOCUS26718</name>
    <name evidence="2" type="ORF">XAT740_LOCUS2556</name>
</gene>
<name>A0A814YBF7_ADIRI</name>
<dbReference type="Proteomes" id="UP000663828">
    <property type="component" value="Unassembled WGS sequence"/>
</dbReference>
<reference evidence="3" key="1">
    <citation type="submission" date="2021-02" db="EMBL/GenBank/DDBJ databases">
        <authorList>
            <person name="Nowell W R."/>
        </authorList>
    </citation>
    <scope>NUCLEOTIDE SEQUENCE</scope>
</reference>
<evidence type="ECO:0000256" key="1">
    <source>
        <dbReference type="SAM" id="SignalP"/>
    </source>
</evidence>
<dbReference type="AlphaFoldDB" id="A0A814YBF7"/>
<dbReference type="Proteomes" id="UP000663852">
    <property type="component" value="Unassembled WGS sequence"/>
</dbReference>
<evidence type="ECO:0000313" key="5">
    <source>
        <dbReference type="Proteomes" id="UP000663852"/>
    </source>
</evidence>
<dbReference type="EMBL" id="CAJNOJ010000164">
    <property type="protein sequence ID" value="CAF1226953.1"/>
    <property type="molecule type" value="Genomic_DNA"/>
</dbReference>
<sequence length="103" mass="11544">MKDKKIVLLVLFALSNLSVHGAQDPIELKVSAAKRGLLLGSITLVKHLRFNVDKGQYISNLVNNYDVVVPDVEMKPGHIWRPRNIYNFTDVDWLLGATPDTMG</sequence>
<evidence type="ECO:0000313" key="2">
    <source>
        <dbReference type="EMBL" id="CAF0792534.1"/>
    </source>
</evidence>
<evidence type="ECO:0000313" key="3">
    <source>
        <dbReference type="EMBL" id="CAF1226953.1"/>
    </source>
</evidence>
<organism evidence="3 5">
    <name type="scientific">Adineta ricciae</name>
    <name type="common">Rotifer</name>
    <dbReference type="NCBI Taxonomy" id="249248"/>
    <lineage>
        <taxon>Eukaryota</taxon>
        <taxon>Metazoa</taxon>
        <taxon>Spiralia</taxon>
        <taxon>Gnathifera</taxon>
        <taxon>Rotifera</taxon>
        <taxon>Eurotatoria</taxon>
        <taxon>Bdelloidea</taxon>
        <taxon>Adinetida</taxon>
        <taxon>Adinetidae</taxon>
        <taxon>Adineta</taxon>
    </lineage>
</organism>
<feature type="signal peptide" evidence="1">
    <location>
        <begin position="1"/>
        <end position="21"/>
    </location>
</feature>
<comment type="caution">
    <text evidence="3">The sequence shown here is derived from an EMBL/GenBank/DDBJ whole genome shotgun (WGS) entry which is preliminary data.</text>
</comment>
<keyword evidence="4" id="KW-1185">Reference proteome</keyword>
<proteinExistence type="predicted"/>
<dbReference type="InterPro" id="IPR017853">
    <property type="entry name" value="GH"/>
</dbReference>
<keyword evidence="1" id="KW-0732">Signal</keyword>
<dbReference type="SUPFAM" id="SSF51445">
    <property type="entry name" value="(Trans)glycosidases"/>
    <property type="match status" value="1"/>
</dbReference>
<accession>A0A814YBF7</accession>
<evidence type="ECO:0000313" key="4">
    <source>
        <dbReference type="Proteomes" id="UP000663828"/>
    </source>
</evidence>
<feature type="chain" id="PRO_5036226545" evidence="1">
    <location>
        <begin position="22"/>
        <end position="103"/>
    </location>
</feature>
<dbReference type="EMBL" id="CAJNOR010000090">
    <property type="protein sequence ID" value="CAF0792534.1"/>
    <property type="molecule type" value="Genomic_DNA"/>
</dbReference>
<protein>
    <submittedName>
        <fullName evidence="3">Uncharacterized protein</fullName>
    </submittedName>
</protein>